<keyword evidence="1" id="KW-0472">Membrane</keyword>
<proteinExistence type="predicted"/>
<feature type="transmembrane region" description="Helical" evidence="1">
    <location>
        <begin position="164"/>
        <end position="187"/>
    </location>
</feature>
<sequence>MMMWEAAWWGFVGGLALIVGAVIGLVWHSAARGIGLVMAFGAGVLISALAFELTEEAFERGGGWPVLAGLVGGAFAFFIGDWIIDRRGGQHRKRSGGQQAAGSAGAIVLGSLLDGIPESVAIGVSLLGGGSVGVAVVAAVFLSNVPESLSAATGLRRAGHSTRWILGLWTGVAVASAAAAAIGYAALGGAPPQVVAVTQAFAAGAILTMLADTMMPEAYEHAGSVVGLSTCLGFITAFLLSQI</sequence>
<gene>
    <name evidence="2" type="ORF">Daura_21890</name>
</gene>
<dbReference type="AlphaFoldDB" id="A0A9Q9MHN5"/>
<organism evidence="2 3">
    <name type="scientific">Dactylosporangium aurantiacum</name>
    <dbReference type="NCBI Taxonomy" id="35754"/>
    <lineage>
        <taxon>Bacteria</taxon>
        <taxon>Bacillati</taxon>
        <taxon>Actinomycetota</taxon>
        <taxon>Actinomycetes</taxon>
        <taxon>Micromonosporales</taxon>
        <taxon>Micromonosporaceae</taxon>
        <taxon>Dactylosporangium</taxon>
    </lineage>
</organism>
<evidence type="ECO:0000313" key="3">
    <source>
        <dbReference type="Proteomes" id="UP001058003"/>
    </source>
</evidence>
<keyword evidence="1" id="KW-1133">Transmembrane helix</keyword>
<protein>
    <submittedName>
        <fullName evidence="2">ZIP family zinc transporter</fullName>
    </submittedName>
</protein>
<feature type="transmembrane region" description="Helical" evidence="1">
    <location>
        <begin position="119"/>
        <end position="143"/>
    </location>
</feature>
<name>A0A9Q9MHN5_9ACTN</name>
<dbReference type="Proteomes" id="UP001058003">
    <property type="component" value="Chromosome"/>
</dbReference>
<feature type="transmembrane region" description="Helical" evidence="1">
    <location>
        <begin position="6"/>
        <end position="27"/>
    </location>
</feature>
<evidence type="ECO:0000313" key="2">
    <source>
        <dbReference type="EMBL" id="UWZ59678.1"/>
    </source>
</evidence>
<feature type="transmembrane region" description="Helical" evidence="1">
    <location>
        <begin position="63"/>
        <end position="84"/>
    </location>
</feature>
<keyword evidence="3" id="KW-1185">Reference proteome</keyword>
<reference evidence="2" key="1">
    <citation type="submission" date="2021-04" db="EMBL/GenBank/DDBJ databases">
        <title>Dactylosporangium aurantiacum NRRL B-8018 full assembly.</title>
        <authorList>
            <person name="Hartkoorn R.C."/>
            <person name="Beaudoing E."/>
            <person name="Hot D."/>
        </authorList>
    </citation>
    <scope>NUCLEOTIDE SEQUENCE</scope>
    <source>
        <strain evidence="2">NRRL B-8018</strain>
    </source>
</reference>
<dbReference type="EMBL" id="CP073767">
    <property type="protein sequence ID" value="UWZ59678.1"/>
    <property type="molecule type" value="Genomic_DNA"/>
</dbReference>
<keyword evidence="1" id="KW-0812">Transmembrane</keyword>
<evidence type="ECO:0000256" key="1">
    <source>
        <dbReference type="SAM" id="Phobius"/>
    </source>
</evidence>
<dbReference type="KEGG" id="daur:Daura_21890"/>
<accession>A0A9Q9MHN5</accession>
<feature type="transmembrane region" description="Helical" evidence="1">
    <location>
        <begin position="222"/>
        <end position="240"/>
    </location>
</feature>
<feature type="transmembrane region" description="Helical" evidence="1">
    <location>
        <begin position="34"/>
        <end position="51"/>
    </location>
</feature>